<dbReference type="RefSeq" id="WP_179662204.1">
    <property type="nucleotide sequence ID" value="NZ_JACCBG010000001.1"/>
</dbReference>
<dbReference type="SUPFAM" id="SSF48264">
    <property type="entry name" value="Cytochrome P450"/>
    <property type="match status" value="1"/>
</dbReference>
<evidence type="ECO:0000256" key="2">
    <source>
        <dbReference type="ARBA" id="ARBA00022617"/>
    </source>
</evidence>
<dbReference type="PANTHER" id="PTHR46696">
    <property type="entry name" value="P450, PUTATIVE (EUROFUNG)-RELATED"/>
    <property type="match status" value="1"/>
</dbReference>
<sequence>MGRVTSTLAGHARRRLLALSGRRAVDLSSLDRVPARLAWPLQRTGVDPLPRLEELRDREPVHLLASFLGLKVWLVTGPAEARAVLADATEFSNDIRPFVGGSGSDDQQIGGLGFTDPPDHTRLRRLLTPQFTMRKLERLRPFIEQVVARQLDVLEERGAGADVVRDLAFPVPFAVICELLGLPDDDRETFRTLSAKRFDVSGGGTNVFGAVSESRRFLMEVTRRQRDRPGDGLIGDIIRDQGDAISDLDLAGLADGVFTGGLETSASMLSLGTLVLLEHPDDYRALATSPEAADRTVEELLRVLSPVQIAFPRFVRRGTEVGGRRLAAGDVVICHLAAANRATADGGGYDPHRAPASHLAFGHGFHRCVGAELARLELRIAFPALARRFPDLALGVPTDEVAHRPLSIVFGVDSLPVRLRG</sequence>
<dbReference type="GO" id="GO:0005506">
    <property type="term" value="F:iron ion binding"/>
    <property type="evidence" value="ECO:0007669"/>
    <property type="project" value="InterPro"/>
</dbReference>
<evidence type="ECO:0000256" key="4">
    <source>
        <dbReference type="ARBA" id="ARBA00023002"/>
    </source>
</evidence>
<dbReference type="FunFam" id="1.10.630.10:FF:000018">
    <property type="entry name" value="Cytochrome P450 monooxygenase"/>
    <property type="match status" value="1"/>
</dbReference>
<accession>A0A7Y9E320</accession>
<dbReference type="EMBL" id="JACCBG010000001">
    <property type="protein sequence ID" value="NYD40293.1"/>
    <property type="molecule type" value="Genomic_DNA"/>
</dbReference>
<comment type="caution">
    <text evidence="7">The sequence shown here is derived from an EMBL/GenBank/DDBJ whole genome shotgun (WGS) entry which is preliminary data.</text>
</comment>
<evidence type="ECO:0000256" key="6">
    <source>
        <dbReference type="ARBA" id="ARBA00023033"/>
    </source>
</evidence>
<keyword evidence="2" id="KW-0349">Heme</keyword>
<dbReference type="InterPro" id="IPR001128">
    <property type="entry name" value="Cyt_P450"/>
</dbReference>
<dbReference type="Gene3D" id="1.10.630.10">
    <property type="entry name" value="Cytochrome P450"/>
    <property type="match status" value="1"/>
</dbReference>
<dbReference type="CDD" id="cd11030">
    <property type="entry name" value="CYP105-like"/>
    <property type="match status" value="1"/>
</dbReference>
<comment type="similarity">
    <text evidence="1">Belongs to the cytochrome P450 family.</text>
</comment>
<keyword evidence="5" id="KW-0408">Iron</keyword>
<dbReference type="PRINTS" id="PR00359">
    <property type="entry name" value="BP450"/>
</dbReference>
<dbReference type="PRINTS" id="PR00385">
    <property type="entry name" value="P450"/>
</dbReference>
<keyword evidence="3" id="KW-0479">Metal-binding</keyword>
<reference evidence="7 8" key="1">
    <citation type="submission" date="2020-07" db="EMBL/GenBank/DDBJ databases">
        <title>Sequencing the genomes of 1000 actinobacteria strains.</title>
        <authorList>
            <person name="Klenk H.-P."/>
        </authorList>
    </citation>
    <scope>NUCLEOTIDE SEQUENCE [LARGE SCALE GENOMIC DNA]</scope>
    <source>
        <strain evidence="7 8">DSM 21350</strain>
    </source>
</reference>
<dbReference type="GO" id="GO:0004497">
    <property type="term" value="F:monooxygenase activity"/>
    <property type="evidence" value="ECO:0007669"/>
    <property type="project" value="UniProtKB-KW"/>
</dbReference>
<dbReference type="Pfam" id="PF00067">
    <property type="entry name" value="p450"/>
    <property type="match status" value="2"/>
</dbReference>
<dbReference type="Proteomes" id="UP000535511">
    <property type="component" value="Unassembled WGS sequence"/>
</dbReference>
<dbReference type="InterPro" id="IPR002397">
    <property type="entry name" value="Cyt_P450_B"/>
</dbReference>
<evidence type="ECO:0000256" key="5">
    <source>
        <dbReference type="ARBA" id="ARBA00023004"/>
    </source>
</evidence>
<gene>
    <name evidence="7" type="ORF">BJZ21_000376</name>
</gene>
<dbReference type="GO" id="GO:0020037">
    <property type="term" value="F:heme binding"/>
    <property type="evidence" value="ECO:0007669"/>
    <property type="project" value="InterPro"/>
</dbReference>
<dbReference type="InterPro" id="IPR036396">
    <property type="entry name" value="Cyt_P450_sf"/>
</dbReference>
<evidence type="ECO:0000313" key="8">
    <source>
        <dbReference type="Proteomes" id="UP000535511"/>
    </source>
</evidence>
<dbReference type="PANTHER" id="PTHR46696:SF6">
    <property type="entry name" value="P450, PUTATIVE (EUROFUNG)-RELATED"/>
    <property type="match status" value="1"/>
</dbReference>
<evidence type="ECO:0000313" key="7">
    <source>
        <dbReference type="EMBL" id="NYD40293.1"/>
    </source>
</evidence>
<name>A0A7Y9E320_9ACTN</name>
<keyword evidence="8" id="KW-1185">Reference proteome</keyword>
<proteinExistence type="inferred from homology"/>
<dbReference type="AlphaFoldDB" id="A0A7Y9E320"/>
<keyword evidence="4" id="KW-0560">Oxidoreductase</keyword>
<organism evidence="7 8">
    <name type="scientific">Nocardioides panaciterrulae</name>
    <dbReference type="NCBI Taxonomy" id="661492"/>
    <lineage>
        <taxon>Bacteria</taxon>
        <taxon>Bacillati</taxon>
        <taxon>Actinomycetota</taxon>
        <taxon>Actinomycetes</taxon>
        <taxon>Propionibacteriales</taxon>
        <taxon>Nocardioidaceae</taxon>
        <taxon>Nocardioides</taxon>
    </lineage>
</organism>
<keyword evidence="6" id="KW-0503">Monooxygenase</keyword>
<dbReference type="GO" id="GO:0016705">
    <property type="term" value="F:oxidoreductase activity, acting on paired donors, with incorporation or reduction of molecular oxygen"/>
    <property type="evidence" value="ECO:0007669"/>
    <property type="project" value="InterPro"/>
</dbReference>
<protein>
    <submittedName>
        <fullName evidence="7">Cytochrome P450</fullName>
    </submittedName>
</protein>
<evidence type="ECO:0000256" key="3">
    <source>
        <dbReference type="ARBA" id="ARBA00022723"/>
    </source>
</evidence>
<evidence type="ECO:0000256" key="1">
    <source>
        <dbReference type="ARBA" id="ARBA00010617"/>
    </source>
</evidence>